<evidence type="ECO:0000256" key="1">
    <source>
        <dbReference type="SAM" id="MobiDB-lite"/>
    </source>
</evidence>
<keyword evidence="2" id="KW-1133">Transmembrane helix</keyword>
<evidence type="ECO:0000313" key="3">
    <source>
        <dbReference type="EMBL" id="RYN24447.1"/>
    </source>
</evidence>
<feature type="transmembrane region" description="Helical" evidence="2">
    <location>
        <begin position="96"/>
        <end position="119"/>
    </location>
</feature>
<comment type="caution">
    <text evidence="3">The sequence shown here is derived from an EMBL/GenBank/DDBJ whole genome shotgun (WGS) entry which is preliminary data.</text>
</comment>
<organism evidence="3 4">
    <name type="scientific">Alternaria tenuissima</name>
    <dbReference type="NCBI Taxonomy" id="119927"/>
    <lineage>
        <taxon>Eukaryota</taxon>
        <taxon>Fungi</taxon>
        <taxon>Dikarya</taxon>
        <taxon>Ascomycota</taxon>
        <taxon>Pezizomycotina</taxon>
        <taxon>Dothideomycetes</taxon>
        <taxon>Pleosporomycetidae</taxon>
        <taxon>Pleosporales</taxon>
        <taxon>Pleosporineae</taxon>
        <taxon>Pleosporaceae</taxon>
        <taxon>Alternaria</taxon>
        <taxon>Alternaria sect. Alternaria</taxon>
        <taxon>Alternaria alternata complex</taxon>
    </lineage>
</organism>
<keyword evidence="2" id="KW-0472">Membrane</keyword>
<gene>
    <name evidence="3" type="ORF">AA0114_g12768</name>
</gene>
<dbReference type="Proteomes" id="UP000292402">
    <property type="component" value="Unassembled WGS sequence"/>
</dbReference>
<keyword evidence="2" id="KW-0812">Transmembrane</keyword>
<evidence type="ECO:0000313" key="4">
    <source>
        <dbReference type="Proteomes" id="UP000292402"/>
    </source>
</evidence>
<dbReference type="EMBL" id="PDXA01000101">
    <property type="protein sequence ID" value="RYN24447.1"/>
    <property type="molecule type" value="Genomic_DNA"/>
</dbReference>
<evidence type="ECO:0000256" key="2">
    <source>
        <dbReference type="SAM" id="Phobius"/>
    </source>
</evidence>
<name>A0A4Q4M0D9_9PLEO</name>
<dbReference type="AlphaFoldDB" id="A0A4Q4M0D9"/>
<proteinExistence type="predicted"/>
<accession>A0A4Q4M0D9</accession>
<protein>
    <submittedName>
        <fullName evidence="3">Uncharacterized protein</fullName>
    </submittedName>
</protein>
<feature type="non-terminal residue" evidence="3">
    <location>
        <position position="1"/>
    </location>
</feature>
<feature type="compositionally biased region" description="Basic and acidic residues" evidence="1">
    <location>
        <begin position="182"/>
        <end position="192"/>
    </location>
</feature>
<sequence>YDNQLKKMYGNLPPFLQNLVKSLPAKLTATLGPELMAASAEKPGFDAQAASGSSQPKSKRSMLPKVPSLKSLVSAQGAVATALRSIVNFLKFRFPALATGTNVIMSLAVFVLLFVFWYCHKRGRETRLEKERLAAEEGQAGRISSASSINEDTDSIFGDQSKAKTRDSGKITPASPPQEPLIIRDSKEKEEQSAAVADLPSVSHLPDPTSGQVPKTATPPPDHK</sequence>
<feature type="region of interest" description="Disordered" evidence="1">
    <location>
        <begin position="136"/>
        <end position="224"/>
    </location>
</feature>
<reference evidence="4" key="1">
    <citation type="journal article" date="2019" name="bioRxiv">
        <title>Genomics, evolutionary history and diagnostics of the Alternaria alternata species group including apple and Asian pear pathotypes.</title>
        <authorList>
            <person name="Armitage A.D."/>
            <person name="Cockerton H.M."/>
            <person name="Sreenivasaprasad S."/>
            <person name="Woodhall J.W."/>
            <person name="Lane C.R."/>
            <person name="Harrison R.J."/>
            <person name="Clarkson J.P."/>
        </authorList>
    </citation>
    <scope>NUCLEOTIDE SEQUENCE [LARGE SCALE GENOMIC DNA]</scope>
    <source>
        <strain evidence="4">FERA 1082</strain>
    </source>
</reference>